<dbReference type="OrthoDB" id="425702at2759"/>
<feature type="transmembrane region" description="Helical" evidence="3">
    <location>
        <begin position="1356"/>
        <end position="1380"/>
    </location>
</feature>
<feature type="transmembrane region" description="Helical" evidence="3">
    <location>
        <begin position="1138"/>
        <end position="1158"/>
    </location>
</feature>
<dbReference type="InterPro" id="IPR024862">
    <property type="entry name" value="TRPV"/>
</dbReference>
<dbReference type="Proteomes" id="UP000591131">
    <property type="component" value="Unassembled WGS sequence"/>
</dbReference>
<dbReference type="PANTHER" id="PTHR10582">
    <property type="entry name" value="TRANSIENT RECEPTOR POTENTIAL ION CHANNEL PROTEIN"/>
    <property type="match status" value="1"/>
</dbReference>
<evidence type="ECO:0000313" key="5">
    <source>
        <dbReference type="Proteomes" id="UP000591131"/>
    </source>
</evidence>
<accession>A0A7J6LEI7</accession>
<evidence type="ECO:0000256" key="1">
    <source>
        <dbReference type="ARBA" id="ARBA00022737"/>
    </source>
</evidence>
<keyword evidence="3" id="KW-0812">Transmembrane</keyword>
<dbReference type="GO" id="GO:0005216">
    <property type="term" value="F:monoatomic ion channel activity"/>
    <property type="evidence" value="ECO:0007669"/>
    <property type="project" value="InterPro"/>
</dbReference>
<dbReference type="InterPro" id="IPR015943">
    <property type="entry name" value="WD40/YVTN_repeat-like_dom_sf"/>
</dbReference>
<feature type="transmembrane region" description="Helical" evidence="3">
    <location>
        <begin position="1207"/>
        <end position="1227"/>
    </location>
</feature>
<dbReference type="GO" id="GO:0098703">
    <property type="term" value="P:calcium ion import across plasma membrane"/>
    <property type="evidence" value="ECO:0007669"/>
    <property type="project" value="TreeGrafter"/>
</dbReference>
<evidence type="ECO:0008006" key="6">
    <source>
        <dbReference type="Google" id="ProtNLM"/>
    </source>
</evidence>
<feature type="transmembrane region" description="Helical" evidence="3">
    <location>
        <begin position="1400"/>
        <end position="1421"/>
    </location>
</feature>
<dbReference type="PANTHER" id="PTHR10582:SF2">
    <property type="entry name" value="INACTIVE"/>
    <property type="match status" value="1"/>
</dbReference>
<dbReference type="PROSITE" id="PS50294">
    <property type="entry name" value="WD_REPEATS_REGION"/>
    <property type="match status" value="1"/>
</dbReference>
<dbReference type="InterPro" id="IPR036322">
    <property type="entry name" value="WD40_repeat_dom_sf"/>
</dbReference>
<dbReference type="GO" id="GO:0005886">
    <property type="term" value="C:plasma membrane"/>
    <property type="evidence" value="ECO:0007669"/>
    <property type="project" value="TreeGrafter"/>
</dbReference>
<feature type="transmembrane region" description="Helical" evidence="3">
    <location>
        <begin position="1170"/>
        <end position="1187"/>
    </location>
</feature>
<dbReference type="SUPFAM" id="SSF50978">
    <property type="entry name" value="WD40 repeat-like"/>
    <property type="match status" value="2"/>
</dbReference>
<feature type="repeat" description="WD" evidence="2">
    <location>
        <begin position="711"/>
        <end position="744"/>
    </location>
</feature>
<keyword evidence="3" id="KW-1133">Transmembrane helix</keyword>
<protein>
    <recommendedName>
        <fullName evidence="6">Ion transport domain-containing protein</fullName>
    </recommendedName>
</protein>
<keyword evidence="2" id="KW-0853">WD repeat</keyword>
<proteinExistence type="predicted"/>
<evidence type="ECO:0000256" key="2">
    <source>
        <dbReference type="PROSITE-ProRule" id="PRU00221"/>
    </source>
</evidence>
<evidence type="ECO:0000313" key="4">
    <source>
        <dbReference type="EMBL" id="KAF4657642.1"/>
    </source>
</evidence>
<feature type="transmembrane region" description="Helical" evidence="3">
    <location>
        <begin position="1239"/>
        <end position="1260"/>
    </location>
</feature>
<gene>
    <name evidence="4" type="ORF">FOL47_008366</name>
</gene>
<keyword evidence="5" id="KW-1185">Reference proteome</keyword>
<comment type="caution">
    <text evidence="4">The sequence shown here is derived from an EMBL/GenBank/DDBJ whole genome shotgun (WGS) entry which is preliminary data.</text>
</comment>
<keyword evidence="3" id="KW-0472">Membrane</keyword>
<dbReference type="InterPro" id="IPR001680">
    <property type="entry name" value="WD40_rpt"/>
</dbReference>
<dbReference type="EMBL" id="JAAPAO010000531">
    <property type="protein sequence ID" value="KAF4657642.1"/>
    <property type="molecule type" value="Genomic_DNA"/>
</dbReference>
<reference evidence="4 5" key="1">
    <citation type="submission" date="2020-04" db="EMBL/GenBank/DDBJ databases">
        <title>Perkinsus chesapeaki whole genome sequence.</title>
        <authorList>
            <person name="Bogema D.R."/>
        </authorList>
    </citation>
    <scope>NUCLEOTIDE SEQUENCE [LARGE SCALE GENOMIC DNA]</scope>
    <source>
        <strain evidence="4">ATCC PRA-425</strain>
    </source>
</reference>
<evidence type="ECO:0000256" key="3">
    <source>
        <dbReference type="SAM" id="Phobius"/>
    </source>
</evidence>
<name>A0A7J6LEI7_PERCH</name>
<dbReference type="Gene3D" id="2.130.10.10">
    <property type="entry name" value="YVTN repeat-like/Quinoprotein amine dehydrogenase"/>
    <property type="match status" value="1"/>
</dbReference>
<dbReference type="PROSITE" id="PS50082">
    <property type="entry name" value="WD_REPEATS_2"/>
    <property type="match status" value="1"/>
</dbReference>
<organism evidence="4 5">
    <name type="scientific">Perkinsus chesapeaki</name>
    <name type="common">Clam parasite</name>
    <name type="synonym">Perkinsus andrewsi</name>
    <dbReference type="NCBI Taxonomy" id="330153"/>
    <lineage>
        <taxon>Eukaryota</taxon>
        <taxon>Sar</taxon>
        <taxon>Alveolata</taxon>
        <taxon>Perkinsozoa</taxon>
        <taxon>Perkinsea</taxon>
        <taxon>Perkinsida</taxon>
        <taxon>Perkinsidae</taxon>
        <taxon>Perkinsus</taxon>
    </lineage>
</organism>
<keyword evidence="1" id="KW-0677">Repeat</keyword>
<feature type="transmembrane region" description="Helical" evidence="3">
    <location>
        <begin position="1280"/>
        <end position="1301"/>
    </location>
</feature>
<sequence length="1512" mass="166750">MNSYPLATRISDGRFKNLKCVELVSIPEVVHRAFTGDWMILLADEEEGFAVLHPDGEHTQTVEVPSVTVGCNIVAMSVTRTCSMLAALTVGGEGQVSLHLWKDIAEMKFTPTSCTTLLPSFTGEGFSTPRLLWALDDAFLVVERDGVLEGAAVPKAWALPEDNQLSVNPIARPHAHIPLVIGGLAVASSSWNWIYVDSSMIPVYGSEDFPPSSGITVQEGLAGHKFPVVAFVQENVVHVATGFIEEDPDQASSLLSFAKAHANEVPGELCFLPRTELHPCLRLASSNVNQRSITIRNFEIWDVERTITFPEAVLPRGLRPPIVSMSAGVHVTSNVSTVEMKERDRPDSPLPSRVVRGVANVMGEAVVRSRGGLHKLRERARSSGFGFMLSSRGGSSPKQSSRLSRDVSTWAPVVMLVLAGGELSEGVLYFVEIDSSSAGSLVRADRVSFGHRCSTGRHRRQGSPLLSCVRNGMLALTCNIPEGPFTLWRPMDGGRINRLGGPETVAVENENTLSAQPVMMRTRANGHFLLVGDAHAVHWYALDEQTFNDRLSEVYVYSHDNDYSIMMDCSGVVSSQEYDILIVPSVTGPIRPCRFIHVQHTGSNTNVQDTSESSDLLKTLEKVFVDNPNAAVRKVIYLSHSDRWSLVFDTRIALVSTTSRQWISLGAVDVTHGLRSIVESPHTGELLAIPGRSRTFYAVGSGNAMGARGAFVGHDAAVSTLQVLGDPSRLVSADEDGVLLVWHIPSRVCLCSLDGHYHTSNYRMKPSGLPSVIVDCQVGDDPRDLVTVDVYGVCIRWDMLTCRARHLTLVGRGSSLTGFTSFGGISRMRSERIIPTASADLTVVGCCTISSCMLAIVLSDGSLEVHPVQPGREASLGEIWGELTALSNSAAAFSKGVYYFQGRDAGTPGWVLATLLRTQPRLLLDWLPDNGGTILHYWAETNNTPAMATAYALAEELGIELSFRLDGRITSTMLISLSNKCFQALDVQLAYATSLSRHGAGYISSLLTPILMASTYRASDLPSLRDFLDSRLMETGGNRNAPGVLPSSGKHEISTCITTTYYSLFANAYGLPRRDYYRALGIRKPESDEYTTESNIRVLCLPNASWSLKWDLWFSHLPDEILTSRTMRLLFAHQWQTFGWLSFIAALVQWLLYVTLSTKYIIDYSTDRHGREVLAGILLCLSFAYYIKEGLQLQRISWRSYLDDATNLSLLLAVTMMVSLIAIDFATDRDFHEHWRGKLSLSQYASVTMIVILINTVTMFRGFENLAWMFRLVVEVSYSVRWFFVMLTVFVMSMMLAVWVVDYPVDPTQPTLGGLVADARPGSVARVWYYFLSVYRIGVLGDTMESQIDNMRGSDYMWFIVVANTYIINITLLNLLIAIMSSSYDDISSRAAVMVSRERWAMLGETEFASAGVLNWVLSWFGRTVTTEKRYPRYLVANFPSHESDPPTRAENLAADHPLALARESLAKYHHECESSTTEMEMRMVAALGGGMPTKSMLGAMGPSHGSRIVEM</sequence>